<gene>
    <name evidence="3" type="ORF">DEBURN_LOCUS10749</name>
</gene>
<accession>A0A9N9GUB3</accession>
<proteinExistence type="predicted"/>
<feature type="compositionally biased region" description="Polar residues" evidence="1">
    <location>
        <begin position="183"/>
        <end position="206"/>
    </location>
</feature>
<keyword evidence="4" id="KW-1185">Reference proteome</keyword>
<sequence length="212" mass="24577">MLEWTDTQTRTLINERRNRNIEYHNLGRNRNAFWNSIANRINQEHNTSFNGGHCKEKFLNLVWGYNVMCEYMAGSRRARRNRLGAQYFDEFRTHFWERPEDDFDRIRNMNSSNRRRRGIEENHTPAPSIGEVEHVLSQISPGNQRSRRTSVDSRRSRRRSASPSHNTPLTRVDDNVNADAGGTINTDTVNTNPPSHVDATSAQQPPANVEES</sequence>
<feature type="domain" description="Myb/SANT-like DNA-binding" evidence="2">
    <location>
        <begin position="3"/>
        <end position="90"/>
    </location>
</feature>
<evidence type="ECO:0000313" key="3">
    <source>
        <dbReference type="EMBL" id="CAG8630365.1"/>
    </source>
</evidence>
<evidence type="ECO:0000256" key="1">
    <source>
        <dbReference type="SAM" id="MobiDB-lite"/>
    </source>
</evidence>
<dbReference type="AlphaFoldDB" id="A0A9N9GUB3"/>
<feature type="region of interest" description="Disordered" evidence="1">
    <location>
        <begin position="136"/>
        <end position="212"/>
    </location>
</feature>
<dbReference type="EMBL" id="CAJVPK010003723">
    <property type="protein sequence ID" value="CAG8630365.1"/>
    <property type="molecule type" value="Genomic_DNA"/>
</dbReference>
<name>A0A9N9GUB3_9GLOM</name>
<dbReference type="Pfam" id="PF13837">
    <property type="entry name" value="Myb_DNA-bind_4"/>
    <property type="match status" value="1"/>
</dbReference>
<reference evidence="3" key="1">
    <citation type="submission" date="2021-06" db="EMBL/GenBank/DDBJ databases">
        <authorList>
            <person name="Kallberg Y."/>
            <person name="Tangrot J."/>
            <person name="Rosling A."/>
        </authorList>
    </citation>
    <scope>NUCLEOTIDE SEQUENCE</scope>
    <source>
        <strain evidence="3">AZ414A</strain>
    </source>
</reference>
<protein>
    <submittedName>
        <fullName evidence="3">8931_t:CDS:1</fullName>
    </submittedName>
</protein>
<evidence type="ECO:0000259" key="2">
    <source>
        <dbReference type="Pfam" id="PF13837"/>
    </source>
</evidence>
<dbReference type="Proteomes" id="UP000789706">
    <property type="component" value="Unassembled WGS sequence"/>
</dbReference>
<evidence type="ECO:0000313" key="4">
    <source>
        <dbReference type="Proteomes" id="UP000789706"/>
    </source>
</evidence>
<comment type="caution">
    <text evidence="3">The sequence shown here is derived from an EMBL/GenBank/DDBJ whole genome shotgun (WGS) entry which is preliminary data.</text>
</comment>
<dbReference type="OrthoDB" id="2440381at2759"/>
<dbReference type="InterPro" id="IPR044822">
    <property type="entry name" value="Myb_DNA-bind_4"/>
</dbReference>
<organism evidence="3 4">
    <name type="scientific">Diversispora eburnea</name>
    <dbReference type="NCBI Taxonomy" id="1213867"/>
    <lineage>
        <taxon>Eukaryota</taxon>
        <taxon>Fungi</taxon>
        <taxon>Fungi incertae sedis</taxon>
        <taxon>Mucoromycota</taxon>
        <taxon>Glomeromycotina</taxon>
        <taxon>Glomeromycetes</taxon>
        <taxon>Diversisporales</taxon>
        <taxon>Diversisporaceae</taxon>
        <taxon>Diversispora</taxon>
    </lineage>
</organism>
<dbReference type="Gene3D" id="1.10.10.60">
    <property type="entry name" value="Homeodomain-like"/>
    <property type="match status" value="1"/>
</dbReference>